<evidence type="ECO:0000256" key="5">
    <source>
        <dbReference type="ARBA" id="ARBA00022801"/>
    </source>
</evidence>
<dbReference type="GO" id="GO:0006753">
    <property type="term" value="P:nucleoside phosphate metabolic process"/>
    <property type="evidence" value="ECO:0007669"/>
    <property type="project" value="TreeGrafter"/>
</dbReference>
<comment type="similarity">
    <text evidence="3">Belongs to the Nudix hydrolase family. NudK subfamily.</text>
</comment>
<reference evidence="9 10" key="1">
    <citation type="journal article" date="2016" name="Nat. Commun.">
        <title>Thousands of microbial genomes shed light on interconnected biogeochemical processes in an aquifer system.</title>
        <authorList>
            <person name="Anantharaman K."/>
            <person name="Brown C.T."/>
            <person name="Hug L.A."/>
            <person name="Sharon I."/>
            <person name="Castelle C.J."/>
            <person name="Probst A.J."/>
            <person name="Thomas B.C."/>
            <person name="Singh A."/>
            <person name="Wilkins M.J."/>
            <person name="Karaoz U."/>
            <person name="Brodie E.L."/>
            <person name="Williams K.H."/>
            <person name="Hubbard S.S."/>
            <person name="Banfield J.F."/>
        </authorList>
    </citation>
    <scope>NUCLEOTIDE SEQUENCE [LARGE SCALE GENOMIC DNA]</scope>
</reference>
<evidence type="ECO:0000256" key="2">
    <source>
        <dbReference type="ARBA" id="ARBA00001946"/>
    </source>
</evidence>
<dbReference type="Proteomes" id="UP000178187">
    <property type="component" value="Unassembled WGS sequence"/>
</dbReference>
<comment type="caution">
    <text evidence="9">The sequence shown here is derived from an EMBL/GenBank/DDBJ whole genome shotgun (WGS) entry which is preliminary data.</text>
</comment>
<evidence type="ECO:0000256" key="6">
    <source>
        <dbReference type="ARBA" id="ARBA00032162"/>
    </source>
</evidence>
<dbReference type="PANTHER" id="PTHR11839:SF18">
    <property type="entry name" value="NUDIX HYDROLASE DOMAIN-CONTAINING PROTEIN"/>
    <property type="match status" value="1"/>
</dbReference>
<evidence type="ECO:0000256" key="4">
    <source>
        <dbReference type="ARBA" id="ARBA00016377"/>
    </source>
</evidence>
<keyword evidence="5" id="KW-0378">Hydrolase</keyword>
<dbReference type="InterPro" id="IPR020084">
    <property type="entry name" value="NUDIX_hydrolase_CS"/>
</dbReference>
<evidence type="ECO:0000256" key="1">
    <source>
        <dbReference type="ARBA" id="ARBA00000847"/>
    </source>
</evidence>
<evidence type="ECO:0000256" key="3">
    <source>
        <dbReference type="ARBA" id="ARBA00007275"/>
    </source>
</evidence>
<protein>
    <recommendedName>
        <fullName evidence="4">GDP-mannose pyrophosphatase</fullName>
    </recommendedName>
    <alternativeName>
        <fullName evidence="6">GDP-mannose hydrolase</fullName>
    </alternativeName>
    <alternativeName>
        <fullName evidence="7">GDPMK</fullName>
    </alternativeName>
</protein>
<dbReference type="InterPro" id="IPR000086">
    <property type="entry name" value="NUDIX_hydrolase_dom"/>
</dbReference>
<dbReference type="PROSITE" id="PS51462">
    <property type="entry name" value="NUDIX"/>
    <property type="match status" value="1"/>
</dbReference>
<evidence type="ECO:0000259" key="8">
    <source>
        <dbReference type="PROSITE" id="PS51462"/>
    </source>
</evidence>
<dbReference type="PANTHER" id="PTHR11839">
    <property type="entry name" value="UDP/ADP-SUGAR PYROPHOSPHATASE"/>
    <property type="match status" value="1"/>
</dbReference>
<gene>
    <name evidence="9" type="ORF">A3G33_07695</name>
</gene>
<organism evidence="9 10">
    <name type="scientific">Candidatus Danuiimicrobium aquiferis</name>
    <dbReference type="NCBI Taxonomy" id="1801832"/>
    <lineage>
        <taxon>Bacteria</taxon>
        <taxon>Pseudomonadati</taxon>
        <taxon>Candidatus Omnitrophota</taxon>
        <taxon>Candidatus Danuiimicrobium</taxon>
    </lineage>
</organism>
<comment type="catalytic activity">
    <reaction evidence="1">
        <text>GDP-alpha-D-mannose + H2O = alpha-D-mannose 1-phosphate + GMP + 2 H(+)</text>
        <dbReference type="Rhea" id="RHEA:27978"/>
        <dbReference type="ChEBI" id="CHEBI:15377"/>
        <dbReference type="ChEBI" id="CHEBI:15378"/>
        <dbReference type="ChEBI" id="CHEBI:57527"/>
        <dbReference type="ChEBI" id="CHEBI:58115"/>
        <dbReference type="ChEBI" id="CHEBI:58409"/>
    </reaction>
</comment>
<dbReference type="Pfam" id="PF00293">
    <property type="entry name" value="NUDIX"/>
    <property type="match status" value="1"/>
</dbReference>
<dbReference type="Gene3D" id="3.90.79.10">
    <property type="entry name" value="Nucleoside Triphosphate Pyrophosphohydrolase"/>
    <property type="match status" value="1"/>
</dbReference>
<feature type="domain" description="Nudix hydrolase" evidence="8">
    <location>
        <begin position="26"/>
        <end position="166"/>
    </location>
</feature>
<name>A0A1G1L1T8_9BACT</name>
<evidence type="ECO:0000313" key="9">
    <source>
        <dbReference type="EMBL" id="OGW99120.1"/>
    </source>
</evidence>
<dbReference type="EMBL" id="MHFR01000014">
    <property type="protein sequence ID" value="OGW99120.1"/>
    <property type="molecule type" value="Genomic_DNA"/>
</dbReference>
<proteinExistence type="inferred from homology"/>
<evidence type="ECO:0000313" key="10">
    <source>
        <dbReference type="Proteomes" id="UP000178187"/>
    </source>
</evidence>
<dbReference type="SUPFAM" id="SSF55811">
    <property type="entry name" value="Nudix"/>
    <property type="match status" value="1"/>
</dbReference>
<comment type="cofactor">
    <cofactor evidence="2">
        <name>Mg(2+)</name>
        <dbReference type="ChEBI" id="CHEBI:18420"/>
    </cofactor>
</comment>
<evidence type="ECO:0000256" key="7">
    <source>
        <dbReference type="ARBA" id="ARBA00032272"/>
    </source>
</evidence>
<dbReference type="InterPro" id="IPR015797">
    <property type="entry name" value="NUDIX_hydrolase-like_dom_sf"/>
</dbReference>
<dbReference type="AlphaFoldDB" id="A0A1G1L1T8"/>
<sequence>MRVTKKILCNGKYRRFVSVNDWEFTERANCTGVVVILAMTDDQKVILVEQFRTPVGKPVIEFPAGLVGDGKKFDGESFDDAARRELLEETGYEAKGMIRFLEGPASAASVSDILTFYIAKGLKKVGVGGGDCDESITLYEVPLNRIEEWLEEQQKRDIWLDPRLYVGIYFLKKWNQIQ</sequence>
<accession>A0A1G1L1T8</accession>
<dbReference type="GO" id="GO:0019693">
    <property type="term" value="P:ribose phosphate metabolic process"/>
    <property type="evidence" value="ECO:0007669"/>
    <property type="project" value="TreeGrafter"/>
</dbReference>
<dbReference type="CDD" id="cd03424">
    <property type="entry name" value="NUDIX_ADPRase_Nudt5_UGPPase_Nudt14"/>
    <property type="match status" value="1"/>
</dbReference>
<dbReference type="GO" id="GO:0016787">
    <property type="term" value="F:hydrolase activity"/>
    <property type="evidence" value="ECO:0007669"/>
    <property type="project" value="UniProtKB-KW"/>
</dbReference>
<dbReference type="PROSITE" id="PS00893">
    <property type="entry name" value="NUDIX_BOX"/>
    <property type="match status" value="1"/>
</dbReference>